<evidence type="ECO:0000313" key="2">
    <source>
        <dbReference type="Proteomes" id="UP000321820"/>
    </source>
</evidence>
<reference evidence="1 2" key="1">
    <citation type="submission" date="2019-08" db="EMBL/GenBank/DDBJ databases">
        <title>Complete genome sequence of Terriglobus albidus strain ORNL.</title>
        <authorList>
            <person name="Podar M."/>
        </authorList>
    </citation>
    <scope>NUCLEOTIDE SEQUENCE [LARGE SCALE GENOMIC DNA]</scope>
    <source>
        <strain evidence="1 2">ORNL</strain>
    </source>
</reference>
<evidence type="ECO:0000313" key="1">
    <source>
        <dbReference type="EMBL" id="QEE30483.1"/>
    </source>
</evidence>
<evidence type="ECO:0008006" key="3">
    <source>
        <dbReference type="Google" id="ProtNLM"/>
    </source>
</evidence>
<dbReference type="EMBL" id="CP042806">
    <property type="protein sequence ID" value="QEE30483.1"/>
    <property type="molecule type" value="Genomic_DNA"/>
</dbReference>
<dbReference type="AlphaFoldDB" id="A0A5B9EEA2"/>
<protein>
    <recommendedName>
        <fullName evidence="3">DUF2946 domain-containing protein</fullName>
    </recommendedName>
</protein>
<keyword evidence="2" id="KW-1185">Reference proteome</keyword>
<name>A0A5B9EEA2_9BACT</name>
<dbReference type="KEGG" id="talb:FTW19_22350"/>
<sequence length="107" mass="11647">MADKPMAVWSRIFRAVALLLVLYVGVQVITCDVPGSDCSALASQRQHKDLVSTDSGDNCICCCAHPAPVELFAFVTLDRISVSAYIAEPLQKPHTRPSEIEHPPQLS</sequence>
<dbReference type="Proteomes" id="UP000321820">
    <property type="component" value="Chromosome"/>
</dbReference>
<organism evidence="1 2">
    <name type="scientific">Terriglobus albidus</name>
    <dbReference type="NCBI Taxonomy" id="1592106"/>
    <lineage>
        <taxon>Bacteria</taxon>
        <taxon>Pseudomonadati</taxon>
        <taxon>Acidobacteriota</taxon>
        <taxon>Terriglobia</taxon>
        <taxon>Terriglobales</taxon>
        <taxon>Acidobacteriaceae</taxon>
        <taxon>Terriglobus</taxon>
    </lineage>
</organism>
<dbReference type="RefSeq" id="WP_147649796.1">
    <property type="nucleotide sequence ID" value="NZ_CP042806.1"/>
</dbReference>
<gene>
    <name evidence="1" type="ORF">FTW19_22350</name>
</gene>
<proteinExistence type="predicted"/>
<accession>A0A5B9EEA2</accession>